<dbReference type="RefSeq" id="WP_221030889.1">
    <property type="nucleotide sequence ID" value="NZ_CP139781.1"/>
</dbReference>
<keyword evidence="3" id="KW-1185">Reference proteome</keyword>
<feature type="signal peptide" evidence="1">
    <location>
        <begin position="1"/>
        <end position="24"/>
    </location>
</feature>
<evidence type="ECO:0000313" key="2">
    <source>
        <dbReference type="EMBL" id="WRQ89014.1"/>
    </source>
</evidence>
<name>A0ABZ1CBQ8_9BACT</name>
<dbReference type="Proteomes" id="UP000738431">
    <property type="component" value="Chromosome"/>
</dbReference>
<accession>A0ABZ1CBQ8</accession>
<dbReference type="EMBL" id="CP139781">
    <property type="protein sequence ID" value="WRQ89014.1"/>
    <property type="molecule type" value="Genomic_DNA"/>
</dbReference>
<organism evidence="2 3">
    <name type="scientific">Actomonas aquatica</name>
    <dbReference type="NCBI Taxonomy" id="2866162"/>
    <lineage>
        <taxon>Bacteria</taxon>
        <taxon>Pseudomonadati</taxon>
        <taxon>Verrucomicrobiota</taxon>
        <taxon>Opitutia</taxon>
        <taxon>Opitutales</taxon>
        <taxon>Opitutaceae</taxon>
        <taxon>Actomonas</taxon>
    </lineage>
</organism>
<sequence length="653" mass="70368">MQSHSPARSWWLAGSLLTATSLSAITFTHGDLSGSFDTTVSVGGIYRLDDPNPAFIGTSNGGLANSVNSDDGNLNFDDGWVSKAFKVTSELELLFGENLGFFTRGSWLYDDAVEGAKNLRKPLSEEALDRAGNRLDYFDLYGVVRFDVGEIPVDVRIGRQVLSLGESTFLPNGNNIINPIEVANLRVPGAELREAFLPVNMLKVSADLTYNLSMEAFWLLEFRHTEIEPAGTFFSTNDFASRGGDTVYLGFGALPDTAPLGGIPRGRDDEGNNYNQWGLALRYLAPGLNDTEFGLYYAKFHSRLPLINALTPTRGISVAEVQGTASALAQQQLVPAMVANGVPAQAIPTILPQLLGAALTDVPAAAIAQHPTLAGFAPFYPAAQQIAAGARQLGLLSAAATANYFIEYPEDITMLGASFNADLASIGVAWQGEVSYKQDVPLQVDDVELLFAALSTLAPQFGANNQLGNYLGQYGQIIRGHRRHDVWTAQTTFTKVFGPTLGANALTMVGEVGGLWADIPSKDVLRYEVQGTYTSGDQAAMIGTGSALPATPMSYFADDFAWGYQLLARLEYNNVFAGVNVLPTVAFSHDVSGNSPAPLSNYLEGRKSLSLSAEFVWQNAWSADVRYVSYFGGGVQNLLGDRDYFATTFKYSF</sequence>
<proteinExistence type="predicted"/>
<protein>
    <submittedName>
        <fullName evidence="2">DUF1302 domain-containing protein</fullName>
    </submittedName>
</protein>
<dbReference type="Pfam" id="PF06980">
    <property type="entry name" value="DUF1302"/>
    <property type="match status" value="1"/>
</dbReference>
<feature type="chain" id="PRO_5046999582" evidence="1">
    <location>
        <begin position="25"/>
        <end position="653"/>
    </location>
</feature>
<evidence type="ECO:0000256" key="1">
    <source>
        <dbReference type="SAM" id="SignalP"/>
    </source>
</evidence>
<reference evidence="2 3" key="1">
    <citation type="submission" date="2021-08" db="EMBL/GenBank/DDBJ databases">
        <authorList>
            <person name="Zhang D."/>
            <person name="Zhang A."/>
            <person name="Wang L."/>
        </authorList>
    </citation>
    <scope>NUCLEOTIDE SEQUENCE [LARGE SCALE GENOMIC DNA]</scope>
    <source>
        <strain evidence="2 3">WL0086</strain>
    </source>
</reference>
<reference evidence="2 3" key="2">
    <citation type="submission" date="2023-12" db="EMBL/GenBank/DDBJ databases">
        <title>Description of an unclassified Opitutus bacterium of Verrucomicrobiota.</title>
        <authorList>
            <person name="Zhang D.-F."/>
        </authorList>
    </citation>
    <scope>NUCLEOTIDE SEQUENCE [LARGE SCALE GENOMIC DNA]</scope>
    <source>
        <strain evidence="2 3">WL0086</strain>
    </source>
</reference>
<keyword evidence="1" id="KW-0732">Signal</keyword>
<gene>
    <name evidence="2" type="ORF">K1X11_006315</name>
</gene>
<dbReference type="InterPro" id="IPR010727">
    <property type="entry name" value="DUF1302"/>
</dbReference>
<evidence type="ECO:0000313" key="3">
    <source>
        <dbReference type="Proteomes" id="UP000738431"/>
    </source>
</evidence>